<gene>
    <name evidence="1" type="ORF">ADK38_46810</name>
</gene>
<accession>A0ABR5IR53</accession>
<evidence type="ECO:0000313" key="1">
    <source>
        <dbReference type="EMBL" id="KOG40649.1"/>
    </source>
</evidence>
<dbReference type="RefSeq" id="WP_030882515.1">
    <property type="nucleotide sequence ID" value="NZ_JBIRHZ010000003.1"/>
</dbReference>
<sequence length="133" mass="14496">MAEYWRDGYDRPAAEAAINAYEHPGLIEFPDINFWKESGLWHADDGTTPPEGAISAGSSPAGSAWVFARDRTPVVQDPVGLTFVACENPPGAHTAHERVRAFKTGPQGAWFNHVNVNAHDEGGHFTPWKCPDA</sequence>
<keyword evidence="2" id="KW-1185">Reference proteome</keyword>
<comment type="caution">
    <text evidence="1">The sequence shown here is derived from an EMBL/GenBank/DDBJ whole genome shotgun (WGS) entry which is preliminary data.</text>
</comment>
<name>A0ABR5IR53_9ACTN</name>
<protein>
    <submittedName>
        <fullName evidence="1">Uncharacterized protein</fullName>
    </submittedName>
</protein>
<organism evidence="1 2">
    <name type="scientific">Streptomyces varsoviensis</name>
    <dbReference type="NCBI Taxonomy" id="67373"/>
    <lineage>
        <taxon>Bacteria</taxon>
        <taxon>Bacillati</taxon>
        <taxon>Actinomycetota</taxon>
        <taxon>Actinomycetes</taxon>
        <taxon>Kitasatosporales</taxon>
        <taxon>Streptomycetaceae</taxon>
        <taxon>Streptomyces</taxon>
    </lineage>
</organism>
<dbReference type="EMBL" id="LGUT01004672">
    <property type="protein sequence ID" value="KOG40649.1"/>
    <property type="molecule type" value="Genomic_DNA"/>
</dbReference>
<reference evidence="1 2" key="1">
    <citation type="submission" date="2015-07" db="EMBL/GenBank/DDBJ databases">
        <authorList>
            <person name="Ju K.-S."/>
            <person name="Doroghazi J.R."/>
            <person name="Metcalf W.W."/>
        </authorList>
    </citation>
    <scope>NUCLEOTIDE SEQUENCE [LARGE SCALE GENOMIC DNA]</scope>
    <source>
        <strain evidence="1 2">NRRL B-3589</strain>
    </source>
</reference>
<evidence type="ECO:0000313" key="2">
    <source>
        <dbReference type="Proteomes" id="UP000037020"/>
    </source>
</evidence>
<proteinExistence type="predicted"/>
<dbReference type="Proteomes" id="UP000037020">
    <property type="component" value="Unassembled WGS sequence"/>
</dbReference>